<dbReference type="CDD" id="cd00085">
    <property type="entry name" value="HNHc"/>
    <property type="match status" value="1"/>
</dbReference>
<keyword evidence="2" id="KW-0614">Plasmid</keyword>
<dbReference type="PANTHER" id="PTHR33877:SF1">
    <property type="entry name" value="TYPE IV METHYL-DIRECTED RESTRICTION ENZYME ECOKMCRA"/>
    <property type="match status" value="1"/>
</dbReference>
<dbReference type="SMART" id="SM00507">
    <property type="entry name" value="HNHc"/>
    <property type="match status" value="1"/>
</dbReference>
<evidence type="ECO:0000313" key="2">
    <source>
        <dbReference type="EMBL" id="ADN18657.1"/>
    </source>
</evidence>
<keyword evidence="2" id="KW-0378">Hydrolase</keyword>
<dbReference type="GO" id="GO:0003676">
    <property type="term" value="F:nucleic acid binding"/>
    <property type="evidence" value="ECO:0007669"/>
    <property type="project" value="InterPro"/>
</dbReference>
<reference evidence="3" key="1">
    <citation type="journal article" date="2011" name="MBio">
        <title>Novel metabolic attributes of the genus Cyanothece, comprising a group of unicellular nitrogen-fixing Cyanobacteria.</title>
        <authorList>
            <person name="Bandyopadhyay A."/>
            <person name="Elvitigala T."/>
            <person name="Welsh E."/>
            <person name="Stockel J."/>
            <person name="Liberton M."/>
            <person name="Min H."/>
            <person name="Sherman L.A."/>
            <person name="Pakrasi H.B."/>
        </authorList>
    </citation>
    <scope>NUCLEOTIDE SEQUENCE [LARGE SCALE GENOMIC DNA]</scope>
    <source>
        <strain evidence="3">PCC 7822</strain>
        <plasmid evidence="3">Cy782205</plasmid>
    </source>
</reference>
<dbReference type="PANTHER" id="PTHR33877">
    <property type="entry name" value="SLL1193 PROTEIN"/>
    <property type="match status" value="1"/>
</dbReference>
<keyword evidence="2" id="KW-0540">Nuclease</keyword>
<proteinExistence type="predicted"/>
<dbReference type="InterPro" id="IPR002711">
    <property type="entry name" value="HNH"/>
</dbReference>
<dbReference type="GO" id="GO:0004519">
    <property type="term" value="F:endonuclease activity"/>
    <property type="evidence" value="ECO:0007669"/>
    <property type="project" value="UniProtKB-KW"/>
</dbReference>
<gene>
    <name evidence="2" type="ordered locus">Cyan7822_6644</name>
</gene>
<feature type="domain" description="HNH nuclease" evidence="1">
    <location>
        <begin position="4"/>
        <end position="59"/>
    </location>
</feature>
<accession>E0UNX7</accession>
<keyword evidence="3" id="KW-1185">Reference proteome</keyword>
<dbReference type="KEGG" id="cyj:Cyan7822_6644"/>
<organism evidence="2 3">
    <name type="scientific">Gloeothece verrucosa (strain PCC 7822)</name>
    <name type="common">Cyanothece sp. (strain PCC 7822)</name>
    <dbReference type="NCBI Taxonomy" id="497965"/>
    <lineage>
        <taxon>Bacteria</taxon>
        <taxon>Bacillati</taxon>
        <taxon>Cyanobacteriota</taxon>
        <taxon>Cyanophyceae</taxon>
        <taxon>Oscillatoriophycideae</taxon>
        <taxon>Chroococcales</taxon>
        <taxon>Aphanothecaceae</taxon>
        <taxon>Gloeothece</taxon>
        <taxon>Gloeothece verrucosa</taxon>
    </lineage>
</organism>
<dbReference type="AlphaFoldDB" id="E0UNX7"/>
<dbReference type="HOGENOM" id="CLU_104142_1_0_3"/>
<keyword evidence="2" id="KW-0255">Endonuclease</keyword>
<name>E0UNX7_GLOV7</name>
<dbReference type="Pfam" id="PF01844">
    <property type="entry name" value="HNH"/>
    <property type="match status" value="1"/>
</dbReference>
<dbReference type="InterPro" id="IPR052892">
    <property type="entry name" value="NA-targeting_endonuclease"/>
</dbReference>
<dbReference type="EMBL" id="CP002203">
    <property type="protein sequence ID" value="ADN18657.1"/>
    <property type="molecule type" value="Genomic_DNA"/>
</dbReference>
<dbReference type="Gene3D" id="1.10.30.50">
    <property type="match status" value="1"/>
</dbReference>
<sequence>MSAELRSFVIERAQGQCEYCLIHQDFSIYSHEVDHIIAIKHGGQTTPLNLCLSCLSCNRHKGSDLATIDLNTGEIIPLFNPRRQKWTEHFTLNNPYIDGLTPIGIATARLLKFNAPNRLIERQILRFARTLSSLILSHKFFFQ</sequence>
<evidence type="ECO:0000259" key="1">
    <source>
        <dbReference type="SMART" id="SM00507"/>
    </source>
</evidence>
<geneLocation type="plasmid" evidence="2 3">
    <name>Cy782205</name>
</geneLocation>
<evidence type="ECO:0000313" key="3">
    <source>
        <dbReference type="Proteomes" id="UP000008206"/>
    </source>
</evidence>
<dbReference type="OrthoDB" id="514018at2"/>
<dbReference type="RefSeq" id="WP_013325779.1">
    <property type="nucleotide sequence ID" value="NC_014504.1"/>
</dbReference>
<dbReference type="GO" id="GO:0008270">
    <property type="term" value="F:zinc ion binding"/>
    <property type="evidence" value="ECO:0007669"/>
    <property type="project" value="InterPro"/>
</dbReference>
<dbReference type="Proteomes" id="UP000008206">
    <property type="component" value="Plasmid Cy782205"/>
</dbReference>
<dbReference type="InterPro" id="IPR003615">
    <property type="entry name" value="HNH_nuc"/>
</dbReference>
<protein>
    <submittedName>
        <fullName evidence="2">HNH endonuclease</fullName>
    </submittedName>
</protein>